<organism evidence="9 10">
    <name type="scientific">Methyloceanibacter caenitepidi</name>
    <dbReference type="NCBI Taxonomy" id="1384459"/>
    <lineage>
        <taxon>Bacteria</taxon>
        <taxon>Pseudomonadati</taxon>
        <taxon>Pseudomonadota</taxon>
        <taxon>Alphaproteobacteria</taxon>
        <taxon>Hyphomicrobiales</taxon>
        <taxon>Hyphomicrobiaceae</taxon>
        <taxon>Methyloceanibacter</taxon>
    </lineage>
</organism>
<dbReference type="EMBL" id="AP014648">
    <property type="protein sequence ID" value="BAQ17526.1"/>
    <property type="molecule type" value="Genomic_DNA"/>
</dbReference>
<keyword evidence="2" id="KW-0479">Metal-binding</keyword>
<proteinExistence type="predicted"/>
<dbReference type="AlphaFoldDB" id="A0A0A8K418"/>
<dbReference type="Gene3D" id="3.40.50.10710">
    <property type="entry name" value="Metallo-hydrolase/oxidoreductase"/>
    <property type="match status" value="1"/>
</dbReference>
<evidence type="ECO:0000259" key="8">
    <source>
        <dbReference type="SMART" id="SM00849"/>
    </source>
</evidence>
<dbReference type="SMART" id="SM00849">
    <property type="entry name" value="Lactamase_B"/>
    <property type="match status" value="1"/>
</dbReference>
<dbReference type="InterPro" id="IPR055132">
    <property type="entry name" value="RNase_J_b_CASP"/>
</dbReference>
<dbReference type="STRING" id="1384459.GL4_2083"/>
<sequence length="562" mass="60803">MAAKDSRNKNRLVFVPLGGVGEIGMNLYLYGYGQKNAYTWLIVDMGVTFGGEYEPGIDVILPDIRFLEEERHNIAGLVLTHAHEDHYGAIPDLWPLIGRVPIYATPFTAAMLRGKLGEARMDDDDLPLEIVPLGARRQIGPFDVELISMSHSIPEPTALAIRTPLGTALHTGDWKLDETPLTSAPTDENRLREIGRDGVDALICDSTNAIREGISPSEAEVAENLITLIKKAPACVAVTTFASNVARLGSVAKAAQAAGRELVVVGRAMYRVIEAAQATGYLDPELRFHQETAFRQFPADKVVALCTGSQGEPRAALARIAAGEHPHVSLKKGDWVIFSSRTIPGNEKSVGRIQNALSDNAIEILTDQDALVHVSGHPRRGELEQLYSWLKPHIAVPMHGEGRHLEAHAELAEDLGVPEVVRARNGTLVQLLPKPAGIVDDVPVGRLYRDGAILTSSDEGQVRDRRKLSYAGIAAVSLVLTTKGGLVADPEVTLTGLPEEDNYGVPLEEIARDAAIGTVESIPRPRRKDPQLVSEAVRRAVRAALGQAWGKKPICTVLTTVL</sequence>
<dbReference type="Pfam" id="PF17770">
    <property type="entry name" value="RNase_J_C"/>
    <property type="match status" value="1"/>
</dbReference>
<evidence type="ECO:0000256" key="5">
    <source>
        <dbReference type="ARBA" id="ARBA00022839"/>
    </source>
</evidence>
<feature type="transmembrane region" description="Helical" evidence="7">
    <location>
        <begin position="12"/>
        <end position="31"/>
    </location>
</feature>
<evidence type="ECO:0000256" key="7">
    <source>
        <dbReference type="SAM" id="Phobius"/>
    </source>
</evidence>
<reference evidence="9 10" key="1">
    <citation type="submission" date="2014-09" db="EMBL/GenBank/DDBJ databases">
        <title>Genome sequencing of Methyloceanibacter caenitepidi Gela4.</title>
        <authorList>
            <person name="Takeuchi M."/>
            <person name="Susumu S."/>
            <person name="Kamagata Y."/>
            <person name="Oshima K."/>
            <person name="Hattori M."/>
            <person name="Iwasaki W."/>
        </authorList>
    </citation>
    <scope>NUCLEOTIDE SEQUENCE [LARGE SCALE GENOMIC DNA]</scope>
    <source>
        <strain evidence="9 10">Gela4</strain>
    </source>
</reference>
<dbReference type="InterPro" id="IPR041636">
    <property type="entry name" value="RNase_J_C"/>
</dbReference>
<keyword evidence="6" id="KW-0694">RNA-binding</keyword>
<keyword evidence="7" id="KW-0472">Membrane</keyword>
<keyword evidence="3" id="KW-0378">Hydrolase</keyword>
<dbReference type="InterPro" id="IPR042173">
    <property type="entry name" value="RNase_J_2"/>
</dbReference>
<keyword evidence="4" id="KW-0862">Zinc</keyword>
<feature type="domain" description="Metallo-beta-lactamase" evidence="8">
    <location>
        <begin position="24"/>
        <end position="225"/>
    </location>
</feature>
<dbReference type="CDD" id="cd07714">
    <property type="entry name" value="RNaseJ_MBL-fold"/>
    <property type="match status" value="1"/>
</dbReference>
<name>A0A0A8K418_9HYPH</name>
<dbReference type="InterPro" id="IPR036866">
    <property type="entry name" value="RibonucZ/Hydroxyglut_hydro"/>
</dbReference>
<dbReference type="GO" id="GO:0003723">
    <property type="term" value="F:RNA binding"/>
    <property type="evidence" value="ECO:0007669"/>
    <property type="project" value="UniProtKB-KW"/>
</dbReference>
<dbReference type="HOGENOM" id="CLU_008727_3_3_5"/>
<keyword evidence="10" id="KW-1185">Reference proteome</keyword>
<evidence type="ECO:0000256" key="6">
    <source>
        <dbReference type="ARBA" id="ARBA00022884"/>
    </source>
</evidence>
<dbReference type="Gene3D" id="3.60.15.10">
    <property type="entry name" value="Ribonuclease Z/Hydroxyacylglutathione hydrolase-like"/>
    <property type="match status" value="1"/>
</dbReference>
<dbReference type="Pfam" id="PF22505">
    <property type="entry name" value="RNase_J_b_CASP"/>
    <property type="match status" value="1"/>
</dbReference>
<keyword evidence="1" id="KW-0540">Nuclease</keyword>
<dbReference type="OrthoDB" id="9770211at2"/>
<dbReference type="InterPro" id="IPR001279">
    <property type="entry name" value="Metallo-B-lactamas"/>
</dbReference>
<evidence type="ECO:0000256" key="1">
    <source>
        <dbReference type="ARBA" id="ARBA00022722"/>
    </source>
</evidence>
<dbReference type="SUPFAM" id="SSF56281">
    <property type="entry name" value="Metallo-hydrolase/oxidoreductase"/>
    <property type="match status" value="1"/>
</dbReference>
<dbReference type="PANTHER" id="PTHR43694">
    <property type="entry name" value="RIBONUCLEASE J"/>
    <property type="match status" value="1"/>
</dbReference>
<evidence type="ECO:0000256" key="4">
    <source>
        <dbReference type="ARBA" id="ARBA00022833"/>
    </source>
</evidence>
<dbReference type="RefSeq" id="WP_045367127.1">
    <property type="nucleotide sequence ID" value="NZ_AP014648.1"/>
</dbReference>
<dbReference type="PANTHER" id="PTHR43694:SF1">
    <property type="entry name" value="RIBONUCLEASE J"/>
    <property type="match status" value="1"/>
</dbReference>
<evidence type="ECO:0000313" key="9">
    <source>
        <dbReference type="EMBL" id="BAQ17526.1"/>
    </source>
</evidence>
<dbReference type="Pfam" id="PF07521">
    <property type="entry name" value="RMMBL"/>
    <property type="match status" value="1"/>
</dbReference>
<dbReference type="GO" id="GO:0004527">
    <property type="term" value="F:exonuclease activity"/>
    <property type="evidence" value="ECO:0007669"/>
    <property type="project" value="UniProtKB-KW"/>
</dbReference>
<gene>
    <name evidence="9" type="ORF">GL4_2083</name>
</gene>
<dbReference type="Pfam" id="PF12706">
    <property type="entry name" value="Lactamase_B_2"/>
    <property type="match status" value="1"/>
</dbReference>
<protein>
    <submittedName>
        <fullName evidence="9">Metallo-beta-lactamase family protein, RNA-specific</fullName>
    </submittedName>
</protein>
<evidence type="ECO:0000313" key="10">
    <source>
        <dbReference type="Proteomes" id="UP000031643"/>
    </source>
</evidence>
<dbReference type="KEGG" id="mcg:GL4_2083"/>
<dbReference type="GO" id="GO:0046872">
    <property type="term" value="F:metal ion binding"/>
    <property type="evidence" value="ECO:0007669"/>
    <property type="project" value="UniProtKB-KW"/>
</dbReference>
<evidence type="ECO:0000256" key="3">
    <source>
        <dbReference type="ARBA" id="ARBA00022801"/>
    </source>
</evidence>
<evidence type="ECO:0000256" key="2">
    <source>
        <dbReference type="ARBA" id="ARBA00022723"/>
    </source>
</evidence>
<keyword evidence="7" id="KW-1133">Transmembrane helix</keyword>
<dbReference type="Gene3D" id="3.10.20.580">
    <property type="match status" value="1"/>
</dbReference>
<accession>A0A0A8K418</accession>
<dbReference type="InterPro" id="IPR011108">
    <property type="entry name" value="RMMBL"/>
</dbReference>
<keyword evidence="7" id="KW-0812">Transmembrane</keyword>
<dbReference type="Proteomes" id="UP000031643">
    <property type="component" value="Chromosome"/>
</dbReference>
<keyword evidence="5" id="KW-0269">Exonuclease</keyword>